<proteinExistence type="inferred from homology"/>
<evidence type="ECO:0000256" key="3">
    <source>
        <dbReference type="ARBA" id="ARBA00022452"/>
    </source>
</evidence>
<evidence type="ECO:0000256" key="7">
    <source>
        <dbReference type="ARBA" id="ARBA00023237"/>
    </source>
</evidence>
<dbReference type="SUPFAM" id="SSF56935">
    <property type="entry name" value="Porins"/>
    <property type="match status" value="1"/>
</dbReference>
<keyword evidence="5 9" id="KW-0798">TonB box</keyword>
<keyword evidence="7 8" id="KW-0998">Cell outer membrane</keyword>
<feature type="chain" id="PRO_5046737005" evidence="11">
    <location>
        <begin position="26"/>
        <end position="849"/>
    </location>
</feature>
<dbReference type="InterPro" id="IPR036942">
    <property type="entry name" value="Beta-barrel_TonB_sf"/>
</dbReference>
<evidence type="ECO:0000256" key="2">
    <source>
        <dbReference type="ARBA" id="ARBA00022448"/>
    </source>
</evidence>
<comment type="subcellular location">
    <subcellularLocation>
        <location evidence="1 8">Cell outer membrane</location>
        <topology evidence="1 8">Multi-pass membrane protein</topology>
    </subcellularLocation>
</comment>
<evidence type="ECO:0000256" key="10">
    <source>
        <dbReference type="SAM" id="MobiDB-lite"/>
    </source>
</evidence>
<dbReference type="Pfam" id="PF11741">
    <property type="entry name" value="AMIN"/>
    <property type="match status" value="1"/>
</dbReference>
<dbReference type="PANTHER" id="PTHR30069:SF42">
    <property type="entry name" value="FERRIC AEROBACTIN RECEPTOR"/>
    <property type="match status" value="1"/>
</dbReference>
<evidence type="ECO:0000256" key="11">
    <source>
        <dbReference type="SAM" id="SignalP"/>
    </source>
</evidence>
<dbReference type="Gene3D" id="2.170.130.10">
    <property type="entry name" value="TonB-dependent receptor, plug domain"/>
    <property type="match status" value="1"/>
</dbReference>
<sequence length="849" mass="92913">MKNQLLTNSSLLFVTLLLSTFSANAQNVNPEKAPSLARVDDLAEVKTKAQWLVQNQTSSVSNITNITISEGESGLNLIIENDDNTPLQPLIFPLENNLIIEFTNTELNLSSGDSFVTTDVNEDISRIEAVNNDNGGVTITVTGVEQAPTAQIIPSQENLVLGIDTDGMMAREDEQTIELVVTANRAQEDINEVPRSVTVINREQIEEQTRISRDLGEILPKLVPGIAPSTQTSSIFGQPLRGRNVGVLIDGVPQSTNRNAQRDLRNIDPSSIERIEVLRGPSAIYGDGATGGLINIITRGAGDTPFQATTNVSLNSILTDVGDSFGYNLEQSFGGTSRGWNYFFNASYGATGGFFDSEGDRIPPDPQGQGGLADLQTLNLLGKVGYDINENQNIEFSINYFDDQQNSDFTLDPTPSGEKAEARRGLQLPNQPNTENLVLNLRYQNSALGNSSLSSQIYYRDYSTRFFPFDLRTSPAFGNAVLQSEVRSQKFGTRVDIDTPLLPEDKLNLTWGLDYFNEDSSQPADIFDNDIFANSDGLIFQKIGEGFLSPPTSQNNLGLFAQTRWKPLESLTINGGIRQEFVGVNVGDFTTLGGNQVQGGKLDYSATLFNIGGIYSLNDNVGIYANFAQGFSVADVARALRTSPDGSRVTDLKPEAQKVDTYEIGVRGNWDNVQASLAYFYSFSDLGTTFDSNFGIVRDPQRIYGIEGDINYDIDDNWAVGGTFTWTDGSRDPNNDGNFDADLPNTIIAPVKLTAYVENQTTPNWRNRLQLLYSGGRDPQGTGFDLGPVDSYLTADFISSVKLGDGELNIGIENLFNSFYYPNISQIYGGRSRSAAKGISFKIGYSFDW</sequence>
<dbReference type="PANTHER" id="PTHR30069">
    <property type="entry name" value="TONB-DEPENDENT OUTER MEMBRANE RECEPTOR"/>
    <property type="match status" value="1"/>
</dbReference>
<dbReference type="InterPro" id="IPR000531">
    <property type="entry name" value="Beta-barrel_TonB"/>
</dbReference>
<protein>
    <submittedName>
        <fullName evidence="15">TonB-dependent receptor</fullName>
    </submittedName>
</protein>
<keyword evidence="6 8" id="KW-0472">Membrane</keyword>
<keyword evidence="16" id="KW-1185">Reference proteome</keyword>
<dbReference type="Gene3D" id="2.40.170.20">
    <property type="entry name" value="TonB-dependent receptor, beta-barrel domain"/>
    <property type="match status" value="1"/>
</dbReference>
<keyword evidence="4 8" id="KW-0812">Transmembrane</keyword>
<keyword evidence="15" id="KW-0675">Receptor</keyword>
<evidence type="ECO:0000313" key="16">
    <source>
        <dbReference type="Proteomes" id="UP000654604"/>
    </source>
</evidence>
<name>A0ABR9V3V1_9CHRO</name>
<dbReference type="PROSITE" id="PS52016">
    <property type="entry name" value="TONB_DEPENDENT_REC_3"/>
    <property type="match status" value="1"/>
</dbReference>
<dbReference type="Pfam" id="PF00593">
    <property type="entry name" value="TonB_dep_Rec_b-barrel"/>
    <property type="match status" value="1"/>
</dbReference>
<comment type="similarity">
    <text evidence="8 9">Belongs to the TonB-dependent receptor family.</text>
</comment>
<evidence type="ECO:0000259" key="12">
    <source>
        <dbReference type="Pfam" id="PF00593"/>
    </source>
</evidence>
<evidence type="ECO:0000256" key="1">
    <source>
        <dbReference type="ARBA" id="ARBA00004571"/>
    </source>
</evidence>
<dbReference type="InterPro" id="IPR012910">
    <property type="entry name" value="Plug_dom"/>
</dbReference>
<feature type="domain" description="AMIN" evidence="14">
    <location>
        <begin position="66"/>
        <end position="160"/>
    </location>
</feature>
<dbReference type="InterPro" id="IPR037066">
    <property type="entry name" value="Plug_dom_sf"/>
</dbReference>
<reference evidence="15 16" key="1">
    <citation type="submission" date="2020-10" db="EMBL/GenBank/DDBJ databases">
        <authorList>
            <person name="Castelo-Branco R."/>
            <person name="Eusebio N."/>
            <person name="Adriana R."/>
            <person name="Vieira A."/>
            <person name="Brugerolle De Fraissinette N."/>
            <person name="Rezende De Castro R."/>
            <person name="Schneider M.P."/>
            <person name="Vasconcelos V."/>
            <person name="Leao P.N."/>
        </authorList>
    </citation>
    <scope>NUCLEOTIDE SEQUENCE [LARGE SCALE GENOMIC DNA]</scope>
    <source>
        <strain evidence="15 16">LEGE 03274</strain>
    </source>
</reference>
<feature type="domain" description="TonB-dependent receptor plug" evidence="13">
    <location>
        <begin position="190"/>
        <end position="292"/>
    </location>
</feature>
<comment type="caution">
    <text evidence="15">The sequence shown here is derived from an EMBL/GenBank/DDBJ whole genome shotgun (WGS) entry which is preliminary data.</text>
</comment>
<keyword evidence="2 8" id="KW-0813">Transport</keyword>
<keyword evidence="3 8" id="KW-1134">Transmembrane beta strand</keyword>
<evidence type="ECO:0000259" key="14">
    <source>
        <dbReference type="Pfam" id="PF11741"/>
    </source>
</evidence>
<evidence type="ECO:0000256" key="4">
    <source>
        <dbReference type="ARBA" id="ARBA00022692"/>
    </source>
</evidence>
<evidence type="ECO:0000259" key="13">
    <source>
        <dbReference type="Pfam" id="PF07715"/>
    </source>
</evidence>
<dbReference type="InterPro" id="IPR039426">
    <property type="entry name" value="TonB-dep_rcpt-like"/>
</dbReference>
<accession>A0ABR9V3V1</accession>
<dbReference type="Pfam" id="PF07715">
    <property type="entry name" value="Plug"/>
    <property type="match status" value="1"/>
</dbReference>
<keyword evidence="11" id="KW-0732">Signal</keyword>
<gene>
    <name evidence="15" type="ORF">IQ215_07635</name>
</gene>
<feature type="region of interest" description="Disordered" evidence="10">
    <location>
        <begin position="407"/>
        <end position="431"/>
    </location>
</feature>
<dbReference type="Proteomes" id="UP000654604">
    <property type="component" value="Unassembled WGS sequence"/>
</dbReference>
<evidence type="ECO:0000256" key="9">
    <source>
        <dbReference type="RuleBase" id="RU003357"/>
    </source>
</evidence>
<evidence type="ECO:0000256" key="5">
    <source>
        <dbReference type="ARBA" id="ARBA00023077"/>
    </source>
</evidence>
<dbReference type="CDD" id="cd01347">
    <property type="entry name" value="ligand_gated_channel"/>
    <property type="match status" value="1"/>
</dbReference>
<dbReference type="RefSeq" id="WP_193800720.1">
    <property type="nucleotide sequence ID" value="NZ_JADEWC010000013.1"/>
</dbReference>
<feature type="domain" description="TonB-dependent receptor-like beta-barrel" evidence="12">
    <location>
        <begin position="388"/>
        <end position="815"/>
    </location>
</feature>
<dbReference type="InterPro" id="IPR021731">
    <property type="entry name" value="AMIN_dom"/>
</dbReference>
<feature type="signal peptide" evidence="11">
    <location>
        <begin position="1"/>
        <end position="25"/>
    </location>
</feature>
<evidence type="ECO:0000313" key="15">
    <source>
        <dbReference type="EMBL" id="MBE9222567.1"/>
    </source>
</evidence>
<organism evidence="15 16">
    <name type="scientific">Cyanobacterium stanieri LEGE 03274</name>
    <dbReference type="NCBI Taxonomy" id="1828756"/>
    <lineage>
        <taxon>Bacteria</taxon>
        <taxon>Bacillati</taxon>
        <taxon>Cyanobacteriota</taxon>
        <taxon>Cyanophyceae</taxon>
        <taxon>Oscillatoriophycideae</taxon>
        <taxon>Chroococcales</taxon>
        <taxon>Geminocystaceae</taxon>
        <taxon>Cyanobacterium</taxon>
    </lineage>
</organism>
<evidence type="ECO:0000256" key="6">
    <source>
        <dbReference type="ARBA" id="ARBA00023136"/>
    </source>
</evidence>
<evidence type="ECO:0000256" key="8">
    <source>
        <dbReference type="PROSITE-ProRule" id="PRU01360"/>
    </source>
</evidence>
<dbReference type="EMBL" id="JADEWC010000013">
    <property type="protein sequence ID" value="MBE9222567.1"/>
    <property type="molecule type" value="Genomic_DNA"/>
</dbReference>